<dbReference type="AlphaFoldDB" id="A0A7W7D8J1"/>
<reference evidence="1 2" key="1">
    <citation type="submission" date="2020-08" db="EMBL/GenBank/DDBJ databases">
        <title>Sequencing the genomes of 1000 actinobacteria strains.</title>
        <authorList>
            <person name="Klenk H.-P."/>
        </authorList>
    </citation>
    <scope>NUCLEOTIDE SEQUENCE [LARGE SCALE GENOMIC DNA]</scope>
    <source>
        <strain evidence="1 2">DSM 45784</strain>
    </source>
</reference>
<gene>
    <name evidence="1" type="ORF">BJ982_003736</name>
</gene>
<dbReference type="RefSeq" id="WP_184881768.1">
    <property type="nucleotide sequence ID" value="NZ_BOOV01000026.1"/>
</dbReference>
<dbReference type="Proteomes" id="UP000542210">
    <property type="component" value="Unassembled WGS sequence"/>
</dbReference>
<accession>A0A7W7D8J1</accession>
<evidence type="ECO:0000313" key="2">
    <source>
        <dbReference type="Proteomes" id="UP000542210"/>
    </source>
</evidence>
<protein>
    <submittedName>
        <fullName evidence="1">Uncharacterized protein</fullName>
    </submittedName>
</protein>
<dbReference type="EMBL" id="JACHND010000001">
    <property type="protein sequence ID" value="MBB4702192.1"/>
    <property type="molecule type" value="Genomic_DNA"/>
</dbReference>
<organism evidence="1 2">
    <name type="scientific">Sphaerisporangium siamense</name>
    <dbReference type="NCBI Taxonomy" id="795645"/>
    <lineage>
        <taxon>Bacteria</taxon>
        <taxon>Bacillati</taxon>
        <taxon>Actinomycetota</taxon>
        <taxon>Actinomycetes</taxon>
        <taxon>Streptosporangiales</taxon>
        <taxon>Streptosporangiaceae</taxon>
        <taxon>Sphaerisporangium</taxon>
    </lineage>
</organism>
<keyword evidence="2" id="KW-1185">Reference proteome</keyword>
<sequence length="195" mass="20568">MTAKLHGLRVAAGKVLADIVTAGYEGVRADAEKVFGAARRELGAKTLDVALPDGTSLGTISILAGPAERTVNMSAVAAIVAQQSGAVEALRPEAVTDPALLAFVRDHMPHLIETKVRQEDLKAALKRIDAEGCLNGTDGKKVKVAEVQRGEPTGEFRYRPSPEAEAAIRRAWQAGELQELLADLIRPAVEAGGQS</sequence>
<proteinExistence type="predicted"/>
<evidence type="ECO:0000313" key="1">
    <source>
        <dbReference type="EMBL" id="MBB4702192.1"/>
    </source>
</evidence>
<comment type="caution">
    <text evidence="1">The sequence shown here is derived from an EMBL/GenBank/DDBJ whole genome shotgun (WGS) entry which is preliminary data.</text>
</comment>
<name>A0A7W7D8J1_9ACTN</name>